<accession>A0A2W2BRN1</accession>
<feature type="domain" description="NAD-dependent epimerase/dehydratase" evidence="1">
    <location>
        <begin position="3"/>
        <end position="78"/>
    </location>
</feature>
<dbReference type="Proteomes" id="UP000248764">
    <property type="component" value="Unassembled WGS sequence"/>
</dbReference>
<dbReference type="SUPFAM" id="SSF51735">
    <property type="entry name" value="NAD(P)-binding Rossmann-fold domains"/>
    <property type="match status" value="1"/>
</dbReference>
<dbReference type="InterPro" id="IPR036291">
    <property type="entry name" value="NAD(P)-bd_dom_sf"/>
</dbReference>
<feature type="non-terminal residue" evidence="2">
    <location>
        <position position="97"/>
    </location>
</feature>
<gene>
    <name evidence="2" type="ORF">C1I92_14305</name>
</gene>
<dbReference type="AlphaFoldDB" id="A0A2W2BRN1"/>
<dbReference type="Pfam" id="PF01370">
    <property type="entry name" value="Epimerase"/>
    <property type="match status" value="1"/>
</dbReference>
<proteinExistence type="predicted"/>
<evidence type="ECO:0000259" key="1">
    <source>
        <dbReference type="Pfam" id="PF01370"/>
    </source>
</evidence>
<comment type="caution">
    <text evidence="2">The sequence shown here is derived from an EMBL/GenBank/DDBJ whole genome shotgun (WGS) entry which is preliminary data.</text>
</comment>
<dbReference type="InterPro" id="IPR001509">
    <property type="entry name" value="Epimerase_deHydtase"/>
</dbReference>
<reference evidence="2 3" key="1">
    <citation type="submission" date="2018-01" db="EMBL/GenBank/DDBJ databases">
        <title>Draft genome sequence of Jiangella sp. GTF31.</title>
        <authorList>
            <person name="Sahin N."/>
            <person name="Ay H."/>
            <person name="Saygin H."/>
        </authorList>
    </citation>
    <scope>NUCLEOTIDE SEQUENCE [LARGE SCALE GENOMIC DNA]</scope>
    <source>
        <strain evidence="2 3">GTF31</strain>
    </source>
</reference>
<sequence length="97" mass="10440">MRIVVIGGTGHVGTYLIPRLVAAGHRVVNLSRGGRRPYTDHSAWGDVEQLVVDREAEDRAGTFAGRVADLAPDAVVDMVCFTEESARQLVDGLPRGL</sequence>
<dbReference type="EMBL" id="POTW01000029">
    <property type="protein sequence ID" value="PZF83084.1"/>
    <property type="molecule type" value="Genomic_DNA"/>
</dbReference>
<keyword evidence="3" id="KW-1185">Reference proteome</keyword>
<dbReference type="RefSeq" id="WP_146605139.1">
    <property type="nucleotide sequence ID" value="NZ_POTW01000029.1"/>
</dbReference>
<name>A0A2W2BRN1_9ACTN</name>
<organism evidence="2 3">
    <name type="scientific">Jiangella anatolica</name>
    <dbReference type="NCBI Taxonomy" id="2670374"/>
    <lineage>
        <taxon>Bacteria</taxon>
        <taxon>Bacillati</taxon>
        <taxon>Actinomycetota</taxon>
        <taxon>Actinomycetes</taxon>
        <taxon>Jiangellales</taxon>
        <taxon>Jiangellaceae</taxon>
        <taxon>Jiangella</taxon>
    </lineage>
</organism>
<protein>
    <submittedName>
        <fullName evidence="2">Epimerase</fullName>
    </submittedName>
</protein>
<evidence type="ECO:0000313" key="2">
    <source>
        <dbReference type="EMBL" id="PZF83084.1"/>
    </source>
</evidence>
<evidence type="ECO:0000313" key="3">
    <source>
        <dbReference type="Proteomes" id="UP000248764"/>
    </source>
</evidence>
<dbReference type="Gene3D" id="3.40.50.720">
    <property type="entry name" value="NAD(P)-binding Rossmann-like Domain"/>
    <property type="match status" value="1"/>
</dbReference>